<dbReference type="OrthoDB" id="2513953at2759"/>
<reference evidence="1 2" key="1">
    <citation type="submission" date="2015-08" db="EMBL/GenBank/DDBJ databases">
        <title>Next Generation Sequencing and Analysis of the Genome of Puccinia sorghi L Schw, the Causal Agent of Maize Common Rust.</title>
        <authorList>
            <person name="Rochi L."/>
            <person name="Burguener G."/>
            <person name="Darino M."/>
            <person name="Turjanski A."/>
            <person name="Kreff E."/>
            <person name="Dieguez M.J."/>
            <person name="Sacco F."/>
        </authorList>
    </citation>
    <scope>NUCLEOTIDE SEQUENCE [LARGE SCALE GENOMIC DNA]</scope>
    <source>
        <strain evidence="1 2">RO10H11247</strain>
    </source>
</reference>
<evidence type="ECO:0008006" key="3">
    <source>
        <dbReference type="Google" id="ProtNLM"/>
    </source>
</evidence>
<evidence type="ECO:0000313" key="1">
    <source>
        <dbReference type="EMBL" id="KNZ44006.1"/>
    </source>
</evidence>
<sequence>MANNKGGLSKVNIPKLDDCNFLHWLMCKKAHLRHKGLIKYINKVPVALNGAAADAVNKKHAETVNILMNLMSEMENCTPGRISEKSYHTFRKAIGEIQQRSIRLCCSSDA</sequence>
<evidence type="ECO:0000313" key="2">
    <source>
        <dbReference type="Proteomes" id="UP000037035"/>
    </source>
</evidence>
<keyword evidence="2" id="KW-1185">Reference proteome</keyword>
<dbReference type="Proteomes" id="UP000037035">
    <property type="component" value="Unassembled WGS sequence"/>
</dbReference>
<name>A0A0L6U667_9BASI</name>
<comment type="caution">
    <text evidence="1">The sequence shown here is derived from an EMBL/GenBank/DDBJ whole genome shotgun (WGS) entry which is preliminary data.</text>
</comment>
<accession>A0A0L6U667</accession>
<dbReference type="EMBL" id="LAVV01015280">
    <property type="protein sequence ID" value="KNZ44006.1"/>
    <property type="molecule type" value="Genomic_DNA"/>
</dbReference>
<organism evidence="1 2">
    <name type="scientific">Puccinia sorghi</name>
    <dbReference type="NCBI Taxonomy" id="27349"/>
    <lineage>
        <taxon>Eukaryota</taxon>
        <taxon>Fungi</taxon>
        <taxon>Dikarya</taxon>
        <taxon>Basidiomycota</taxon>
        <taxon>Pucciniomycotina</taxon>
        <taxon>Pucciniomycetes</taxon>
        <taxon>Pucciniales</taxon>
        <taxon>Pucciniaceae</taxon>
        <taxon>Puccinia</taxon>
    </lineage>
</organism>
<protein>
    <recommendedName>
        <fullName evidence="3">No apical meristem-associated C-terminal domain-containing protein</fullName>
    </recommendedName>
</protein>
<dbReference type="AlphaFoldDB" id="A0A0L6U667"/>
<dbReference type="VEuPathDB" id="FungiDB:VP01_9609g1"/>
<gene>
    <name evidence="1" type="ORF">VP01_9609g1</name>
</gene>
<proteinExistence type="predicted"/>